<proteinExistence type="predicted"/>
<gene>
    <name evidence="1" type="ORF">TWF481_002088</name>
</gene>
<dbReference type="EMBL" id="JAVHJL010000011">
    <property type="protein sequence ID" value="KAK6496064.1"/>
    <property type="molecule type" value="Genomic_DNA"/>
</dbReference>
<organism evidence="1 2">
    <name type="scientific">Arthrobotrys musiformis</name>
    <dbReference type="NCBI Taxonomy" id="47236"/>
    <lineage>
        <taxon>Eukaryota</taxon>
        <taxon>Fungi</taxon>
        <taxon>Dikarya</taxon>
        <taxon>Ascomycota</taxon>
        <taxon>Pezizomycotina</taxon>
        <taxon>Orbiliomycetes</taxon>
        <taxon>Orbiliales</taxon>
        <taxon>Orbiliaceae</taxon>
        <taxon>Arthrobotrys</taxon>
    </lineage>
</organism>
<sequence length="328" mass="35241">MQSISRTIAKQSVQQKVVTISPSATVLCTSTIGKAEVTTRTVSSITVVTVESAAAATTSAPKLGKRAQIAIPAYASSVCSGNVAARFLSACSCVVKELNTGAVLPAVAAKTVTVTNVDTVTKYHTLPPPTSTIVVTPSPVVSTVTELSKATQIARPYDKSFKIKFKGGMHDGRYLFSGPVFDEQPGIYYSMFTPNRGDAMDFKLNKDGVISSVKGNMNLTYSSDFDDDSRYPPEKEGDPPITVPSFVFLMEDTTQAIPDYNSSPIKCKLVGDDNLACTAGDQNQRTETGWYAFGIDETNYIPTLGLGKPGYDWMYWPGQKVVLVADYS</sequence>
<accession>A0AAV9VUC7</accession>
<reference evidence="1 2" key="1">
    <citation type="submission" date="2023-08" db="EMBL/GenBank/DDBJ databases">
        <authorList>
            <person name="Palmer J.M."/>
        </authorList>
    </citation>
    <scope>NUCLEOTIDE SEQUENCE [LARGE SCALE GENOMIC DNA]</scope>
    <source>
        <strain evidence="1 2">TWF481</strain>
    </source>
</reference>
<comment type="caution">
    <text evidence="1">The sequence shown here is derived from an EMBL/GenBank/DDBJ whole genome shotgun (WGS) entry which is preliminary data.</text>
</comment>
<protein>
    <submittedName>
        <fullName evidence="1">Uncharacterized protein</fullName>
    </submittedName>
</protein>
<dbReference type="Proteomes" id="UP001370758">
    <property type="component" value="Unassembled WGS sequence"/>
</dbReference>
<keyword evidence="2" id="KW-1185">Reference proteome</keyword>
<evidence type="ECO:0000313" key="2">
    <source>
        <dbReference type="Proteomes" id="UP001370758"/>
    </source>
</evidence>
<name>A0AAV9VUC7_9PEZI</name>
<dbReference type="AlphaFoldDB" id="A0AAV9VUC7"/>
<evidence type="ECO:0000313" key="1">
    <source>
        <dbReference type="EMBL" id="KAK6496064.1"/>
    </source>
</evidence>